<dbReference type="InParanoid" id="F0Z7J9"/>
<dbReference type="PIRSF" id="PIRSF003113">
    <property type="entry name" value="BolA"/>
    <property type="match status" value="1"/>
</dbReference>
<dbReference type="EMBL" id="GL870947">
    <property type="protein sequence ID" value="EGC40031.1"/>
    <property type="molecule type" value="Genomic_DNA"/>
</dbReference>
<evidence type="ECO:0000256" key="1">
    <source>
        <dbReference type="ARBA" id="ARBA00005578"/>
    </source>
</evidence>
<evidence type="ECO:0000256" key="2">
    <source>
        <dbReference type="RuleBase" id="RU003860"/>
    </source>
</evidence>
<dbReference type="eggNOG" id="KOG3348">
    <property type="taxonomic scope" value="Eukaryota"/>
</dbReference>
<dbReference type="RefSeq" id="XP_003283380.1">
    <property type="nucleotide sequence ID" value="XM_003283332.1"/>
</dbReference>
<reference evidence="4" key="1">
    <citation type="journal article" date="2011" name="Genome Biol.">
        <title>Comparative genomics of the social amoebae Dictyostelium discoideum and Dictyostelium purpureum.</title>
        <authorList>
            <consortium name="US DOE Joint Genome Institute (JGI-PGF)"/>
            <person name="Sucgang R."/>
            <person name="Kuo A."/>
            <person name="Tian X."/>
            <person name="Salerno W."/>
            <person name="Parikh A."/>
            <person name="Feasley C.L."/>
            <person name="Dalin E."/>
            <person name="Tu H."/>
            <person name="Huang E."/>
            <person name="Barry K."/>
            <person name="Lindquist E."/>
            <person name="Shapiro H."/>
            <person name="Bruce D."/>
            <person name="Schmutz J."/>
            <person name="Salamov A."/>
            <person name="Fey P."/>
            <person name="Gaudet P."/>
            <person name="Anjard C."/>
            <person name="Babu M.M."/>
            <person name="Basu S."/>
            <person name="Bushmanova Y."/>
            <person name="van der Wel H."/>
            <person name="Katoh-Kurasawa M."/>
            <person name="Dinh C."/>
            <person name="Coutinho P.M."/>
            <person name="Saito T."/>
            <person name="Elias M."/>
            <person name="Schaap P."/>
            <person name="Kay R.R."/>
            <person name="Henrissat B."/>
            <person name="Eichinger L."/>
            <person name="Rivero F."/>
            <person name="Putnam N.H."/>
            <person name="West C.M."/>
            <person name="Loomis W.F."/>
            <person name="Chisholm R.L."/>
            <person name="Shaulsky G."/>
            <person name="Strassmann J.E."/>
            <person name="Queller D.C."/>
            <person name="Kuspa A."/>
            <person name="Grigoriev I.V."/>
        </authorList>
    </citation>
    <scope>NUCLEOTIDE SEQUENCE [LARGE SCALE GENOMIC DNA]</scope>
    <source>
        <strain evidence="4">QSDP1</strain>
    </source>
</reference>
<feature type="non-terminal residue" evidence="3">
    <location>
        <position position="1"/>
    </location>
</feature>
<dbReference type="InterPro" id="IPR052275">
    <property type="entry name" value="Mt_Fe-S_assembly_factor"/>
</dbReference>
<evidence type="ECO:0000313" key="4">
    <source>
        <dbReference type="Proteomes" id="UP000001064"/>
    </source>
</evidence>
<dbReference type="SUPFAM" id="SSF82657">
    <property type="entry name" value="BolA-like"/>
    <property type="match status" value="1"/>
</dbReference>
<dbReference type="AlphaFoldDB" id="F0Z7J9"/>
<dbReference type="PANTHER" id="PTHR46188">
    <property type="entry name" value="BOLA-LIKE PROTEIN 3"/>
    <property type="match status" value="1"/>
</dbReference>
<dbReference type="Gene3D" id="3.30.300.90">
    <property type="entry name" value="BolA-like"/>
    <property type="match status" value="1"/>
</dbReference>
<dbReference type="STRING" id="5786.F0Z7J9"/>
<dbReference type="VEuPathDB" id="AmoebaDB:DICPUDRAFT_25738"/>
<protein>
    <recommendedName>
        <fullName evidence="5">Bola-like protein</fullName>
    </recommendedName>
</protein>
<dbReference type="OrthoDB" id="203381at2759"/>
<comment type="similarity">
    <text evidence="1 2">Belongs to the BolA/IbaG family.</text>
</comment>
<name>F0Z7J9_DICPU</name>
<dbReference type="InterPro" id="IPR002634">
    <property type="entry name" value="BolA"/>
</dbReference>
<dbReference type="OMA" id="GSMYRIT"/>
<dbReference type="PANTHER" id="PTHR46188:SF1">
    <property type="entry name" value="BOLA-LIKE PROTEIN 3"/>
    <property type="match status" value="1"/>
</dbReference>
<sequence>GGCGSMYRITVVSDEFKGVSMLKQHKKVNEILKDVIPSLHGLTLHTKASDN</sequence>
<accession>F0Z7J9</accession>
<dbReference type="Proteomes" id="UP000001064">
    <property type="component" value="Unassembled WGS sequence"/>
</dbReference>
<evidence type="ECO:0000313" key="3">
    <source>
        <dbReference type="EMBL" id="EGC40031.1"/>
    </source>
</evidence>
<dbReference type="Pfam" id="PF01722">
    <property type="entry name" value="BolA"/>
    <property type="match status" value="1"/>
</dbReference>
<keyword evidence="4" id="KW-1185">Reference proteome</keyword>
<dbReference type="InterPro" id="IPR036065">
    <property type="entry name" value="BolA-like_sf"/>
</dbReference>
<dbReference type="KEGG" id="dpp:DICPUDRAFT_25738"/>
<gene>
    <name evidence="3" type="ORF">DICPUDRAFT_25738</name>
</gene>
<evidence type="ECO:0008006" key="5">
    <source>
        <dbReference type="Google" id="ProtNLM"/>
    </source>
</evidence>
<proteinExistence type="inferred from homology"/>
<organism evidence="3 4">
    <name type="scientific">Dictyostelium purpureum</name>
    <name type="common">Slime mold</name>
    <dbReference type="NCBI Taxonomy" id="5786"/>
    <lineage>
        <taxon>Eukaryota</taxon>
        <taxon>Amoebozoa</taxon>
        <taxon>Evosea</taxon>
        <taxon>Eumycetozoa</taxon>
        <taxon>Dictyostelia</taxon>
        <taxon>Dictyosteliales</taxon>
        <taxon>Dictyosteliaceae</taxon>
        <taxon>Dictyostelium</taxon>
    </lineage>
</organism>
<dbReference type="GeneID" id="10509328"/>